<organism evidence="2 3">
    <name type="scientific">Ridgeia piscesae</name>
    <name type="common">Tubeworm</name>
    <dbReference type="NCBI Taxonomy" id="27915"/>
    <lineage>
        <taxon>Eukaryota</taxon>
        <taxon>Metazoa</taxon>
        <taxon>Spiralia</taxon>
        <taxon>Lophotrochozoa</taxon>
        <taxon>Annelida</taxon>
        <taxon>Polychaeta</taxon>
        <taxon>Sedentaria</taxon>
        <taxon>Canalipalpata</taxon>
        <taxon>Sabellida</taxon>
        <taxon>Siboglinidae</taxon>
        <taxon>Ridgeia</taxon>
    </lineage>
</organism>
<comment type="caution">
    <text evidence="2">The sequence shown here is derived from an EMBL/GenBank/DDBJ whole genome shotgun (WGS) entry which is preliminary data.</text>
</comment>
<reference evidence="2" key="1">
    <citation type="journal article" date="2023" name="Mol. Biol. Evol.">
        <title>Third-Generation Sequencing Reveals the Adaptive Role of the Epigenome in Three Deep-Sea Polychaetes.</title>
        <authorList>
            <person name="Perez M."/>
            <person name="Aroh O."/>
            <person name="Sun Y."/>
            <person name="Lan Y."/>
            <person name="Juniper S.K."/>
            <person name="Young C.R."/>
            <person name="Angers B."/>
            <person name="Qian P.Y."/>
        </authorList>
    </citation>
    <scope>NUCLEOTIDE SEQUENCE</scope>
    <source>
        <strain evidence="2">R07B-5</strain>
    </source>
</reference>
<dbReference type="EMBL" id="JAODUO010000112">
    <property type="protein sequence ID" value="KAK2189220.1"/>
    <property type="molecule type" value="Genomic_DNA"/>
</dbReference>
<keyword evidence="3" id="KW-1185">Reference proteome</keyword>
<accession>A0AAD9UH55</accession>
<sequence>MCLIGLVVFNLLPACPLMLGRGLSFAALLLVFFFCSSSLLYGFSVIIQVFPHRWLFLVVCLWRWGTCAMSIPVPLRTVSRGASATPTASAACGTVSLSVC</sequence>
<keyword evidence="1" id="KW-0472">Membrane</keyword>
<evidence type="ECO:0000313" key="2">
    <source>
        <dbReference type="EMBL" id="KAK2189220.1"/>
    </source>
</evidence>
<dbReference type="AlphaFoldDB" id="A0AAD9UH55"/>
<dbReference type="Proteomes" id="UP001209878">
    <property type="component" value="Unassembled WGS sequence"/>
</dbReference>
<name>A0AAD9UH55_RIDPI</name>
<keyword evidence="1" id="KW-1133">Transmembrane helix</keyword>
<keyword evidence="1" id="KW-0812">Transmembrane</keyword>
<evidence type="ECO:0000256" key="1">
    <source>
        <dbReference type="SAM" id="Phobius"/>
    </source>
</evidence>
<evidence type="ECO:0000313" key="3">
    <source>
        <dbReference type="Proteomes" id="UP001209878"/>
    </source>
</evidence>
<protein>
    <submittedName>
        <fullName evidence="2">Uncharacterized protein</fullName>
    </submittedName>
</protein>
<proteinExistence type="predicted"/>
<gene>
    <name evidence="2" type="ORF">NP493_113g03047</name>
</gene>
<feature type="transmembrane region" description="Helical" evidence="1">
    <location>
        <begin position="54"/>
        <end position="73"/>
    </location>
</feature>
<feature type="transmembrane region" description="Helical" evidence="1">
    <location>
        <begin position="24"/>
        <end position="47"/>
    </location>
</feature>